<dbReference type="PROSITE" id="PS00463">
    <property type="entry name" value="ZN2_CY6_FUNGAL_1"/>
    <property type="match status" value="1"/>
</dbReference>
<gene>
    <name evidence="3" type="ORF">B0T10DRAFT_502562</name>
</gene>
<dbReference type="PROSITE" id="PS50048">
    <property type="entry name" value="ZN2_CY6_FUNGAL_2"/>
    <property type="match status" value="1"/>
</dbReference>
<evidence type="ECO:0000256" key="1">
    <source>
        <dbReference type="ARBA" id="ARBA00023242"/>
    </source>
</evidence>
<dbReference type="OrthoDB" id="416217at2759"/>
<reference evidence="3 4" key="1">
    <citation type="journal article" date="2021" name="Nat. Commun.">
        <title>Genetic determinants of endophytism in the Arabidopsis root mycobiome.</title>
        <authorList>
            <person name="Mesny F."/>
            <person name="Miyauchi S."/>
            <person name="Thiergart T."/>
            <person name="Pickel B."/>
            <person name="Atanasova L."/>
            <person name="Karlsson M."/>
            <person name="Huettel B."/>
            <person name="Barry K.W."/>
            <person name="Haridas S."/>
            <person name="Chen C."/>
            <person name="Bauer D."/>
            <person name="Andreopoulos W."/>
            <person name="Pangilinan J."/>
            <person name="LaButti K."/>
            <person name="Riley R."/>
            <person name="Lipzen A."/>
            <person name="Clum A."/>
            <person name="Drula E."/>
            <person name="Henrissat B."/>
            <person name="Kohler A."/>
            <person name="Grigoriev I.V."/>
            <person name="Martin F.M."/>
            <person name="Hacquard S."/>
        </authorList>
    </citation>
    <scope>NUCLEOTIDE SEQUENCE [LARGE SCALE GENOMIC DNA]</scope>
    <source>
        <strain evidence="3 4">MPI-CAGE-CH-0241</strain>
    </source>
</reference>
<dbReference type="SUPFAM" id="SSF57701">
    <property type="entry name" value="Zn2/Cys6 DNA-binding domain"/>
    <property type="match status" value="1"/>
</dbReference>
<dbReference type="GO" id="GO:0001228">
    <property type="term" value="F:DNA-binding transcription activator activity, RNA polymerase II-specific"/>
    <property type="evidence" value="ECO:0007669"/>
    <property type="project" value="TreeGrafter"/>
</dbReference>
<keyword evidence="4" id="KW-1185">Reference proteome</keyword>
<dbReference type="InterPro" id="IPR021858">
    <property type="entry name" value="Fun_TF"/>
</dbReference>
<dbReference type="Proteomes" id="UP000777438">
    <property type="component" value="Unassembled WGS sequence"/>
</dbReference>
<proteinExistence type="predicted"/>
<dbReference type="EMBL" id="JAGPYM010000117">
    <property type="protein sequence ID" value="KAH6867191.1"/>
    <property type="molecule type" value="Genomic_DNA"/>
</dbReference>
<dbReference type="GO" id="GO:0008270">
    <property type="term" value="F:zinc ion binding"/>
    <property type="evidence" value="ECO:0007669"/>
    <property type="project" value="InterPro"/>
</dbReference>
<dbReference type="CDD" id="cd00067">
    <property type="entry name" value="GAL4"/>
    <property type="match status" value="1"/>
</dbReference>
<protein>
    <recommendedName>
        <fullName evidence="2">Zn(2)-C6 fungal-type domain-containing protein</fullName>
    </recommendedName>
</protein>
<evidence type="ECO:0000259" key="2">
    <source>
        <dbReference type="PROSITE" id="PS50048"/>
    </source>
</evidence>
<dbReference type="PANTHER" id="PTHR47784:SF5">
    <property type="entry name" value="STEROL UPTAKE CONTROL PROTEIN 2"/>
    <property type="match status" value="1"/>
</dbReference>
<dbReference type="PANTHER" id="PTHR47784">
    <property type="entry name" value="STEROL UPTAKE CONTROL PROTEIN 2"/>
    <property type="match status" value="1"/>
</dbReference>
<dbReference type="InterPro" id="IPR001138">
    <property type="entry name" value="Zn2Cys6_DnaBD"/>
</dbReference>
<evidence type="ECO:0000313" key="3">
    <source>
        <dbReference type="EMBL" id="KAH6867191.1"/>
    </source>
</evidence>
<dbReference type="InterPro" id="IPR036864">
    <property type="entry name" value="Zn2-C6_fun-type_DNA-bd_sf"/>
</dbReference>
<name>A0A9P8VPT3_9HYPO</name>
<sequence>MAHARRSHTKSRNGCQDCKRRRVKCDERIPCSSCTRSKLACSLSIAPESPSNSLLSDPTELIHQAATESFTPTDFTLFYHFITSTAGCLNNEPDTSFPWKTSIPSIAPRHPYLLHEVLAVAAIHLHQLHPDNPANYQRIAQDHQARALRQFRAALSSRNADKEAPALFACSALISNYYFAAFDDPALLLFNNDPPGPPEWMLPIRGCAAVVGQFKGPLQASPMGAVMNTYGLTWKNALPPSGGCESDHQIQLLQTRLLALTLGGSQAIYGPALQILRKCFIISEQGTNMSRKIAAMTFPSIVSNEFIEDMTLQKRPAALAIMSFWCVLLNRLDRKYWLRSDSVPQAILGVIKSYLPPEFLELIRWPVHEIGLATNEPME</sequence>
<evidence type="ECO:0000313" key="4">
    <source>
        <dbReference type="Proteomes" id="UP000777438"/>
    </source>
</evidence>
<keyword evidence="1" id="KW-0539">Nucleus</keyword>
<accession>A0A9P8VPT3</accession>
<dbReference type="Pfam" id="PF00172">
    <property type="entry name" value="Zn_clus"/>
    <property type="match status" value="1"/>
</dbReference>
<dbReference type="SMART" id="SM00066">
    <property type="entry name" value="GAL4"/>
    <property type="match status" value="1"/>
</dbReference>
<organism evidence="3 4">
    <name type="scientific">Thelonectria olida</name>
    <dbReference type="NCBI Taxonomy" id="1576542"/>
    <lineage>
        <taxon>Eukaryota</taxon>
        <taxon>Fungi</taxon>
        <taxon>Dikarya</taxon>
        <taxon>Ascomycota</taxon>
        <taxon>Pezizomycotina</taxon>
        <taxon>Sordariomycetes</taxon>
        <taxon>Hypocreomycetidae</taxon>
        <taxon>Hypocreales</taxon>
        <taxon>Nectriaceae</taxon>
        <taxon>Thelonectria</taxon>
    </lineage>
</organism>
<comment type="caution">
    <text evidence="3">The sequence shown here is derived from an EMBL/GenBank/DDBJ whole genome shotgun (WGS) entry which is preliminary data.</text>
</comment>
<dbReference type="Gene3D" id="4.10.240.10">
    <property type="entry name" value="Zn(2)-C6 fungal-type DNA-binding domain"/>
    <property type="match status" value="1"/>
</dbReference>
<dbReference type="AlphaFoldDB" id="A0A9P8VPT3"/>
<feature type="domain" description="Zn(2)-C6 fungal-type" evidence="2">
    <location>
        <begin position="14"/>
        <end position="43"/>
    </location>
</feature>
<dbReference type="Pfam" id="PF11951">
    <property type="entry name" value="Fungal_trans_2"/>
    <property type="match status" value="1"/>
</dbReference>
<dbReference type="InterPro" id="IPR053157">
    <property type="entry name" value="Sterol_Uptake_Regulator"/>
</dbReference>